<keyword evidence="2" id="KW-0378">Hydrolase</keyword>
<dbReference type="AlphaFoldDB" id="A0A4Q7YU71"/>
<feature type="domain" description="Amidohydrolase-related" evidence="1">
    <location>
        <begin position="105"/>
        <end position="453"/>
    </location>
</feature>
<dbReference type="Gene3D" id="2.30.40.10">
    <property type="entry name" value="Urease, subunit C, domain 1"/>
    <property type="match status" value="1"/>
</dbReference>
<dbReference type="Gene3D" id="3.20.20.140">
    <property type="entry name" value="Metal-dependent hydrolases"/>
    <property type="match status" value="1"/>
</dbReference>
<dbReference type="GO" id="GO:0016810">
    <property type="term" value="F:hydrolase activity, acting on carbon-nitrogen (but not peptide) bonds"/>
    <property type="evidence" value="ECO:0007669"/>
    <property type="project" value="InterPro"/>
</dbReference>
<dbReference type="PANTHER" id="PTHR43135:SF3">
    <property type="entry name" value="ALPHA-D-RIBOSE 1-METHYLPHOSPHONATE 5-TRIPHOSPHATE DIPHOSPHATASE"/>
    <property type="match status" value="1"/>
</dbReference>
<dbReference type="Pfam" id="PF01979">
    <property type="entry name" value="Amidohydro_1"/>
    <property type="match status" value="1"/>
</dbReference>
<comment type="caution">
    <text evidence="2">The sequence shown here is derived from an EMBL/GenBank/DDBJ whole genome shotgun (WGS) entry which is preliminary data.</text>
</comment>
<dbReference type="Proteomes" id="UP000292958">
    <property type="component" value="Unassembled WGS sequence"/>
</dbReference>
<dbReference type="RefSeq" id="WP_242617846.1">
    <property type="nucleotide sequence ID" value="NZ_SHKW01000001.1"/>
</dbReference>
<dbReference type="InterPro" id="IPR051781">
    <property type="entry name" value="Metallo-dep_Hydrolase"/>
</dbReference>
<sequence length="458" mass="48398">MGGAYSEGWLIVRADASGLLYAAGTMKKLVCSFLFASAALWSYGQAATEGRHPVVLHAAHMLDVADGKIVSPGEVLVDGNKILAAGSSVTRPAGVEVIDLGDTTLMSGLIDAHVHLFLHPGAEDLQTVEESVPQRTLIAADAARRDLLAGFTAERDMGTEGAGCADVAVRNAINKGLIPGPRMRVSCNAVDILGGHEDAIGYNPAQRIFSNADYANSAEELVAVIREQRKGGADFTKIYETGRDSIAGGKFRTPYQYTTEQLTAAIREAERTGGDNSSGRGIAVHATGEPGAGFAVAAGVSSVDHAYVLSDATMKAMHQKGIYAVPTFAIGEYFADHAATAERGERLKAEQALHAAEFKKQMAAGVPFAVGSDVGPFPHGTQAREMELMVQYGMKPVEVLRADLLNGARLLGWSGQIGELKEGYFADIVAVPGNPLDDIAVLSNVKFVMKDGVIYRRP</sequence>
<dbReference type="PANTHER" id="PTHR43135">
    <property type="entry name" value="ALPHA-D-RIBOSE 1-METHYLPHOSPHONATE 5-TRIPHOSPHATE DIPHOSPHATASE"/>
    <property type="match status" value="1"/>
</dbReference>
<proteinExistence type="predicted"/>
<dbReference type="SUPFAM" id="SSF51556">
    <property type="entry name" value="Metallo-dependent hydrolases"/>
    <property type="match status" value="1"/>
</dbReference>
<dbReference type="InterPro" id="IPR006680">
    <property type="entry name" value="Amidohydro-rel"/>
</dbReference>
<evidence type="ECO:0000313" key="3">
    <source>
        <dbReference type="Proteomes" id="UP000292958"/>
    </source>
</evidence>
<evidence type="ECO:0000259" key="1">
    <source>
        <dbReference type="Pfam" id="PF01979"/>
    </source>
</evidence>
<accession>A0A4Q7YU71</accession>
<gene>
    <name evidence="2" type="ORF">BDD14_1948</name>
</gene>
<evidence type="ECO:0000313" key="2">
    <source>
        <dbReference type="EMBL" id="RZU40485.1"/>
    </source>
</evidence>
<name>A0A4Q7YU71_9BACT</name>
<dbReference type="SUPFAM" id="SSF51338">
    <property type="entry name" value="Composite domain of metallo-dependent hydrolases"/>
    <property type="match status" value="1"/>
</dbReference>
<dbReference type="InterPro" id="IPR032466">
    <property type="entry name" value="Metal_Hydrolase"/>
</dbReference>
<reference evidence="2 3" key="1">
    <citation type="submission" date="2019-02" db="EMBL/GenBank/DDBJ databases">
        <title>Genomic Encyclopedia of Archaeal and Bacterial Type Strains, Phase II (KMG-II): from individual species to whole genera.</title>
        <authorList>
            <person name="Goeker M."/>
        </authorList>
    </citation>
    <scope>NUCLEOTIDE SEQUENCE [LARGE SCALE GENOMIC DNA]</scope>
    <source>
        <strain evidence="2 3">DSM 18101</strain>
    </source>
</reference>
<dbReference type="CDD" id="cd01299">
    <property type="entry name" value="Met_dep_hydrolase_A"/>
    <property type="match status" value="1"/>
</dbReference>
<protein>
    <submittedName>
        <fullName evidence="2">Imidazolonepropionase-like amidohydrolase</fullName>
    </submittedName>
</protein>
<dbReference type="InterPro" id="IPR057744">
    <property type="entry name" value="OTAase-like"/>
</dbReference>
<dbReference type="InterPro" id="IPR011059">
    <property type="entry name" value="Metal-dep_hydrolase_composite"/>
</dbReference>
<organism evidence="2 3">
    <name type="scientific">Edaphobacter modestus</name>
    <dbReference type="NCBI Taxonomy" id="388466"/>
    <lineage>
        <taxon>Bacteria</taxon>
        <taxon>Pseudomonadati</taxon>
        <taxon>Acidobacteriota</taxon>
        <taxon>Terriglobia</taxon>
        <taxon>Terriglobales</taxon>
        <taxon>Acidobacteriaceae</taxon>
        <taxon>Edaphobacter</taxon>
    </lineage>
</organism>
<keyword evidence="3" id="KW-1185">Reference proteome</keyword>
<dbReference type="EMBL" id="SHKW01000001">
    <property type="protein sequence ID" value="RZU40485.1"/>
    <property type="molecule type" value="Genomic_DNA"/>
</dbReference>